<comment type="caution">
    <text evidence="2">The sequence shown here is derived from an EMBL/GenBank/DDBJ whole genome shotgun (WGS) entry which is preliminary data.</text>
</comment>
<reference evidence="2" key="1">
    <citation type="submission" date="2017-07" db="EMBL/GenBank/DDBJ databases">
        <title>Taro Niue Genome Assembly and Annotation.</title>
        <authorList>
            <person name="Atibalentja N."/>
            <person name="Keating K."/>
            <person name="Fields C.J."/>
        </authorList>
    </citation>
    <scope>NUCLEOTIDE SEQUENCE</scope>
    <source>
        <strain evidence="2">Niue_2</strain>
        <tissue evidence="2">Leaf</tissue>
    </source>
</reference>
<feature type="region of interest" description="Disordered" evidence="1">
    <location>
        <begin position="119"/>
        <end position="138"/>
    </location>
</feature>
<accession>A0A843WDU1</accession>
<evidence type="ECO:0000313" key="3">
    <source>
        <dbReference type="Proteomes" id="UP000652761"/>
    </source>
</evidence>
<protein>
    <submittedName>
        <fullName evidence="2">Uncharacterized protein</fullName>
    </submittedName>
</protein>
<evidence type="ECO:0000256" key="1">
    <source>
        <dbReference type="SAM" id="MobiDB-lite"/>
    </source>
</evidence>
<keyword evidence="3" id="KW-1185">Reference proteome</keyword>
<sequence>MVDKHGDDSAQHLEFDPMAWLAATGQPKKCRVFRFGSGLDAGGVISFSQDSHGSTTMVTPSHTLLSDQVHEVLFDALNNWLAQTLVPALRTMGVGLRSYVRMASSSDSHVPPCPHHAIEVREAERDDDEDDDLRIHDD</sequence>
<evidence type="ECO:0000313" key="2">
    <source>
        <dbReference type="EMBL" id="MQM01130.1"/>
    </source>
</evidence>
<dbReference type="Proteomes" id="UP000652761">
    <property type="component" value="Unassembled WGS sequence"/>
</dbReference>
<dbReference type="EMBL" id="NMUH01002625">
    <property type="protein sequence ID" value="MQM01130.1"/>
    <property type="molecule type" value="Genomic_DNA"/>
</dbReference>
<proteinExistence type="predicted"/>
<organism evidence="2 3">
    <name type="scientific">Colocasia esculenta</name>
    <name type="common">Wild taro</name>
    <name type="synonym">Arum esculentum</name>
    <dbReference type="NCBI Taxonomy" id="4460"/>
    <lineage>
        <taxon>Eukaryota</taxon>
        <taxon>Viridiplantae</taxon>
        <taxon>Streptophyta</taxon>
        <taxon>Embryophyta</taxon>
        <taxon>Tracheophyta</taxon>
        <taxon>Spermatophyta</taxon>
        <taxon>Magnoliopsida</taxon>
        <taxon>Liliopsida</taxon>
        <taxon>Araceae</taxon>
        <taxon>Aroideae</taxon>
        <taxon>Colocasieae</taxon>
        <taxon>Colocasia</taxon>
    </lineage>
</organism>
<gene>
    <name evidence="2" type="ORF">Taro_033876</name>
</gene>
<dbReference type="OrthoDB" id="1705129at2759"/>
<name>A0A843WDU1_COLES</name>
<dbReference type="AlphaFoldDB" id="A0A843WDU1"/>